<dbReference type="Proteomes" id="UP001170364">
    <property type="component" value="Unassembled WGS sequence"/>
</dbReference>
<protein>
    <submittedName>
        <fullName evidence="4">Glycosyltransferase family 2 protein</fullName>
    </submittedName>
</protein>
<comment type="caution">
    <text evidence="4">The sequence shown here is derived from an EMBL/GenBank/DDBJ whole genome shotgun (WGS) entry which is preliminary data.</text>
</comment>
<dbReference type="RefSeq" id="WP_301371168.1">
    <property type="nucleotide sequence ID" value="NZ_JAQJJF010000008.1"/>
</dbReference>
<evidence type="ECO:0000256" key="2">
    <source>
        <dbReference type="ARBA" id="ARBA00022679"/>
    </source>
</evidence>
<organism evidence="4 5">
    <name type="scientific">Aliarcobacter butzleri</name>
    <dbReference type="NCBI Taxonomy" id="28197"/>
    <lineage>
        <taxon>Bacteria</taxon>
        <taxon>Pseudomonadati</taxon>
        <taxon>Campylobacterota</taxon>
        <taxon>Epsilonproteobacteria</taxon>
        <taxon>Campylobacterales</taxon>
        <taxon>Arcobacteraceae</taxon>
        <taxon>Aliarcobacter</taxon>
    </lineage>
</organism>
<name>A0AAW7QEK5_9BACT</name>
<dbReference type="AlphaFoldDB" id="A0AAW7QEK5"/>
<reference evidence="4" key="1">
    <citation type="journal article" date="2023" name="Microorganisms">
        <title>Genomic Characterization of Arcobacter butzleri Strains Isolated from Various Sources in Lithuania.</title>
        <authorList>
            <person name="Uljanovas D."/>
            <person name="Golz G."/>
            <person name="Fleischmann S."/>
            <person name="Kudirkiene E."/>
            <person name="Kasetiene N."/>
            <person name="Grineviciene A."/>
            <person name="Tamuleviciene E."/>
            <person name="Aksomaitiene J."/>
            <person name="Alter T."/>
            <person name="Malakauskas M."/>
        </authorList>
    </citation>
    <scope>NUCLEOTIDE SEQUENCE</scope>
    <source>
        <strain evidence="4">S41</strain>
    </source>
</reference>
<dbReference type="InterPro" id="IPR001173">
    <property type="entry name" value="Glyco_trans_2-like"/>
</dbReference>
<dbReference type="EMBL" id="JAQJJG010000016">
    <property type="protein sequence ID" value="MDN5124362.1"/>
    <property type="molecule type" value="Genomic_DNA"/>
</dbReference>
<dbReference type="Pfam" id="PF00535">
    <property type="entry name" value="Glycos_transf_2"/>
    <property type="match status" value="1"/>
</dbReference>
<keyword evidence="1" id="KW-0328">Glycosyltransferase</keyword>
<sequence length="412" mass="48373">MNKLVSIIIPVYNTEEYLEKCLDSAINQTFKDIEIIIINDGSIDNSYEICQKYKRIDPRIRLFTQENRGQGFARNFGIMQSKSDFIYFLDSDDYIEYNTIEQLYNEAIENKSDIVIGGWEKVNEVSNQVIKINPIIDIDLLNSKNKVSYIFSFQFTYVACGILINKEIFLDNFLFFPNYFHEDLYLMPKILYFAKKISYIDNKFYKWLERKDSTSNSFNLEHAISIGSILVDWSNFLIKEKIYKDNRNSLFKGFIKCLAFGKNQAKKFASIGQEKEILSYFDNIENNFDINFSKYNQEQKDNIDNLNLSHRLNNIYKQLELLKQSKNKFAIYGNGIFGKLVAKELRNEIIVIFDKSLGIDNSNSVPILNPEKINDFNFDKILICVLGREDEIISYLQNDLNIKEDRIIVFKT</sequence>
<accession>A0AAW7QEK5</accession>
<dbReference type="CDD" id="cd00761">
    <property type="entry name" value="Glyco_tranf_GTA_type"/>
    <property type="match status" value="1"/>
</dbReference>
<dbReference type="Gene3D" id="3.40.50.720">
    <property type="entry name" value="NAD(P)-binding Rossmann-like Domain"/>
    <property type="match status" value="1"/>
</dbReference>
<evidence type="ECO:0000256" key="1">
    <source>
        <dbReference type="ARBA" id="ARBA00022676"/>
    </source>
</evidence>
<evidence type="ECO:0000313" key="4">
    <source>
        <dbReference type="EMBL" id="MDN5124362.1"/>
    </source>
</evidence>
<dbReference type="SUPFAM" id="SSF53448">
    <property type="entry name" value="Nucleotide-diphospho-sugar transferases"/>
    <property type="match status" value="1"/>
</dbReference>
<proteinExistence type="predicted"/>
<gene>
    <name evidence="4" type="ORF">PJV93_10625</name>
</gene>
<dbReference type="PANTHER" id="PTHR22916:SF51">
    <property type="entry name" value="GLYCOSYLTRANSFERASE EPSH-RELATED"/>
    <property type="match status" value="1"/>
</dbReference>
<evidence type="ECO:0000259" key="3">
    <source>
        <dbReference type="Pfam" id="PF00535"/>
    </source>
</evidence>
<dbReference type="InterPro" id="IPR029044">
    <property type="entry name" value="Nucleotide-diphossugar_trans"/>
</dbReference>
<dbReference type="Gene3D" id="3.90.550.10">
    <property type="entry name" value="Spore Coat Polysaccharide Biosynthesis Protein SpsA, Chain A"/>
    <property type="match status" value="1"/>
</dbReference>
<reference evidence="4" key="2">
    <citation type="submission" date="2023-01" db="EMBL/GenBank/DDBJ databases">
        <authorList>
            <person name="Uljanovas D."/>
        </authorList>
    </citation>
    <scope>NUCLEOTIDE SEQUENCE</scope>
    <source>
        <strain evidence="4">S41</strain>
    </source>
</reference>
<dbReference type="GO" id="GO:0016758">
    <property type="term" value="F:hexosyltransferase activity"/>
    <property type="evidence" value="ECO:0007669"/>
    <property type="project" value="UniProtKB-ARBA"/>
</dbReference>
<evidence type="ECO:0000313" key="5">
    <source>
        <dbReference type="Proteomes" id="UP001170364"/>
    </source>
</evidence>
<feature type="domain" description="Glycosyltransferase 2-like" evidence="3">
    <location>
        <begin position="6"/>
        <end position="148"/>
    </location>
</feature>
<keyword evidence="2" id="KW-0808">Transferase</keyword>
<dbReference type="PANTHER" id="PTHR22916">
    <property type="entry name" value="GLYCOSYLTRANSFERASE"/>
    <property type="match status" value="1"/>
</dbReference>